<dbReference type="AlphaFoldDB" id="A0A6J4HNT2"/>
<feature type="non-terminal residue" evidence="2">
    <location>
        <position position="232"/>
    </location>
</feature>
<name>A0A6J4HNT2_9ACTN</name>
<feature type="non-terminal residue" evidence="2">
    <location>
        <position position="1"/>
    </location>
</feature>
<sequence length="232" mass="26445">AVRHPGLRAGCAVLRPGRAGPRRDARHRTGPGAAPSFGRAVGPVAHLAARPGGPRADRSRGRRLVPEPGPRGRLDVRLLRRPRDRDAVRPDPHPLGPLGLRRRRQRGGRPAGRHQRAPRVHERLRRGLHPRRGRRHPGRRPARLGQHLQWHRRRQPQRHRRGRHRRHEPVRRTRQRLLRAAGHHRHPVHLQRADAAQPLVLLPLHDHRPGARAGGRRRLPGPQVARLPRTGV</sequence>
<reference evidence="2" key="1">
    <citation type="submission" date="2020-02" db="EMBL/GenBank/DDBJ databases">
        <authorList>
            <person name="Meier V. D."/>
        </authorList>
    </citation>
    <scope>NUCLEOTIDE SEQUENCE</scope>
    <source>
        <strain evidence="2">AVDCRST_MAG52</strain>
    </source>
</reference>
<gene>
    <name evidence="2" type="ORF">AVDCRST_MAG52-936</name>
</gene>
<feature type="compositionally biased region" description="Basic residues" evidence="1">
    <location>
        <begin position="149"/>
        <end position="173"/>
    </location>
</feature>
<evidence type="ECO:0000313" key="2">
    <source>
        <dbReference type="EMBL" id="CAA9229372.1"/>
    </source>
</evidence>
<feature type="compositionally biased region" description="Basic residues" evidence="1">
    <location>
        <begin position="100"/>
        <end position="142"/>
    </location>
</feature>
<feature type="compositionally biased region" description="Basic and acidic residues" evidence="1">
    <location>
        <begin position="70"/>
        <end position="92"/>
    </location>
</feature>
<proteinExistence type="predicted"/>
<feature type="region of interest" description="Disordered" evidence="1">
    <location>
        <begin position="206"/>
        <end position="232"/>
    </location>
</feature>
<accession>A0A6J4HNT2</accession>
<feature type="region of interest" description="Disordered" evidence="1">
    <location>
        <begin position="1"/>
        <end position="173"/>
    </location>
</feature>
<organism evidence="2">
    <name type="scientific">uncultured Blastococcus sp</name>
    <dbReference type="NCBI Taxonomy" id="217144"/>
    <lineage>
        <taxon>Bacteria</taxon>
        <taxon>Bacillati</taxon>
        <taxon>Actinomycetota</taxon>
        <taxon>Actinomycetes</taxon>
        <taxon>Geodermatophilales</taxon>
        <taxon>Geodermatophilaceae</taxon>
        <taxon>Blastococcus</taxon>
        <taxon>environmental samples</taxon>
    </lineage>
</organism>
<evidence type="ECO:0000256" key="1">
    <source>
        <dbReference type="SAM" id="MobiDB-lite"/>
    </source>
</evidence>
<dbReference type="EMBL" id="CADCTN010000063">
    <property type="protein sequence ID" value="CAA9229372.1"/>
    <property type="molecule type" value="Genomic_DNA"/>
</dbReference>
<protein>
    <submittedName>
        <fullName evidence="2">Various polyols ABC transporter, permease protein</fullName>
    </submittedName>
</protein>